<evidence type="ECO:0000313" key="2">
    <source>
        <dbReference type="Proteomes" id="UP000190675"/>
    </source>
</evidence>
<sequence length="39" mass="4341">MLVGGLLLRTLSMFFTIIELIYRPFLKAGGSPDEIQGRS</sequence>
<protein>
    <submittedName>
        <fullName evidence="1">Uncharacterized protein</fullName>
    </submittedName>
</protein>
<reference evidence="1 2" key="1">
    <citation type="submission" date="2016-11" db="EMBL/GenBank/DDBJ databases">
        <authorList>
            <person name="Jaros S."/>
            <person name="Januszkiewicz K."/>
            <person name="Wedrychowicz H."/>
        </authorList>
    </citation>
    <scope>NUCLEOTIDE SEQUENCE [LARGE SCALE GENOMIC DNA]</scope>
    <source>
        <strain evidence="1 2">GAS242</strain>
    </source>
</reference>
<dbReference type="EMBL" id="LT670818">
    <property type="protein sequence ID" value="SHG54341.1"/>
    <property type="molecule type" value="Genomic_DNA"/>
</dbReference>
<evidence type="ECO:0000313" key="1">
    <source>
        <dbReference type="EMBL" id="SHG54341.1"/>
    </source>
</evidence>
<dbReference type="AlphaFoldDB" id="A0A1M5KNK5"/>
<organism evidence="1 2">
    <name type="scientific">Bradyrhizobium erythrophlei</name>
    <dbReference type="NCBI Taxonomy" id="1437360"/>
    <lineage>
        <taxon>Bacteria</taxon>
        <taxon>Pseudomonadati</taxon>
        <taxon>Pseudomonadota</taxon>
        <taxon>Alphaproteobacteria</taxon>
        <taxon>Hyphomicrobiales</taxon>
        <taxon>Nitrobacteraceae</taxon>
        <taxon>Bradyrhizobium</taxon>
    </lineage>
</organism>
<dbReference type="Proteomes" id="UP000190675">
    <property type="component" value="Chromosome I"/>
</dbReference>
<proteinExistence type="predicted"/>
<name>A0A1M5KNK5_9BRAD</name>
<gene>
    <name evidence="1" type="ORF">SAMN05444169_2971</name>
</gene>
<accession>A0A1M5KNK5</accession>